<dbReference type="EMBL" id="JYON01000039">
    <property type="protein sequence ID" value="KJH69573.1"/>
    <property type="molecule type" value="Genomic_DNA"/>
</dbReference>
<name>A0A0D8ZL65_9CYAN</name>
<dbReference type="GO" id="GO:0046210">
    <property type="term" value="P:nitric oxide catabolic process"/>
    <property type="evidence" value="ECO:0007669"/>
    <property type="project" value="TreeGrafter"/>
</dbReference>
<dbReference type="GO" id="GO:0019825">
    <property type="term" value="F:oxygen binding"/>
    <property type="evidence" value="ECO:0007669"/>
    <property type="project" value="InterPro"/>
</dbReference>
<proteinExistence type="inferred from homology"/>
<keyword evidence="1" id="KW-0813">Transport</keyword>
<dbReference type="GO" id="GO:0005344">
    <property type="term" value="F:oxygen carrier activity"/>
    <property type="evidence" value="ECO:0007669"/>
    <property type="project" value="UniProtKB-KW"/>
</dbReference>
<dbReference type="InterPro" id="IPR000971">
    <property type="entry name" value="Globin"/>
</dbReference>
<gene>
    <name evidence="3" type="ORF">UH38_23175</name>
</gene>
<evidence type="ECO:0000313" key="3">
    <source>
        <dbReference type="EMBL" id="KJH69573.1"/>
    </source>
</evidence>
<feature type="domain" description="Globin" evidence="2">
    <location>
        <begin position="1"/>
        <end position="134"/>
    </location>
</feature>
<accession>A0A0D8ZL65</accession>
<dbReference type="GO" id="GO:0071500">
    <property type="term" value="P:cellular response to nitrosative stress"/>
    <property type="evidence" value="ECO:0007669"/>
    <property type="project" value="TreeGrafter"/>
</dbReference>
<dbReference type="SUPFAM" id="SSF46458">
    <property type="entry name" value="Globin-like"/>
    <property type="match status" value="1"/>
</dbReference>
<reference evidence="3 4" key="1">
    <citation type="submission" date="2015-02" db="EMBL/GenBank/DDBJ databases">
        <title>Draft genome of a novel marine cyanobacterium (Chroococcales) isolated from South Atlantic Ocean.</title>
        <authorList>
            <person name="Rigonato J."/>
            <person name="Alvarenga D.O."/>
            <person name="Branco L.H."/>
            <person name="Varani A.M."/>
            <person name="Brandini F.P."/>
            <person name="Fiore M.F."/>
        </authorList>
    </citation>
    <scope>NUCLEOTIDE SEQUENCE [LARGE SCALE GENOMIC DNA]</scope>
    <source>
        <strain evidence="3 4">CENA595</strain>
    </source>
</reference>
<dbReference type="Pfam" id="PF00042">
    <property type="entry name" value="Globin"/>
    <property type="match status" value="1"/>
</dbReference>
<protein>
    <submittedName>
        <fullName evidence="3">Flavohemoprotein</fullName>
    </submittedName>
</protein>
<organism evidence="3 4">
    <name type="scientific">Aliterella atlantica CENA595</name>
    <dbReference type="NCBI Taxonomy" id="1618023"/>
    <lineage>
        <taxon>Bacteria</taxon>
        <taxon>Bacillati</taxon>
        <taxon>Cyanobacteriota</taxon>
        <taxon>Cyanophyceae</taxon>
        <taxon>Chroococcidiopsidales</taxon>
        <taxon>Aliterellaceae</taxon>
        <taxon>Aliterella</taxon>
    </lineage>
</organism>
<dbReference type="PROSITE" id="PS01033">
    <property type="entry name" value="GLOBIN"/>
    <property type="match status" value="1"/>
</dbReference>
<dbReference type="GO" id="GO:0020037">
    <property type="term" value="F:heme binding"/>
    <property type="evidence" value="ECO:0007669"/>
    <property type="project" value="InterPro"/>
</dbReference>
<evidence type="ECO:0000259" key="2">
    <source>
        <dbReference type="PROSITE" id="PS01033"/>
    </source>
</evidence>
<dbReference type="InterPro" id="IPR009050">
    <property type="entry name" value="Globin-like_sf"/>
</dbReference>
<dbReference type="RefSeq" id="WP_045057078.1">
    <property type="nucleotide sequence ID" value="NZ_CAWMDP010000043.1"/>
</dbReference>
<evidence type="ECO:0000313" key="4">
    <source>
        <dbReference type="Proteomes" id="UP000032452"/>
    </source>
</evidence>
<dbReference type="OrthoDB" id="315417at2"/>
<dbReference type="InterPro" id="IPR012292">
    <property type="entry name" value="Globin/Proto"/>
</dbReference>
<dbReference type="PANTHER" id="PTHR43396">
    <property type="entry name" value="FLAVOHEMOPROTEIN"/>
    <property type="match status" value="1"/>
</dbReference>
<dbReference type="Gene3D" id="1.10.490.10">
    <property type="entry name" value="Globins"/>
    <property type="match status" value="1"/>
</dbReference>
<dbReference type="CDD" id="cd12131">
    <property type="entry name" value="HGbI-like"/>
    <property type="match status" value="1"/>
</dbReference>
<evidence type="ECO:0000256" key="1">
    <source>
        <dbReference type="RuleBase" id="RU000356"/>
    </source>
</evidence>
<dbReference type="STRING" id="1618023.UH38_23175"/>
<keyword evidence="1" id="KW-0408">Iron</keyword>
<keyword evidence="1" id="KW-0349">Heme</keyword>
<dbReference type="GO" id="GO:0008941">
    <property type="term" value="F:nitric oxide dioxygenase NAD(P)H activity"/>
    <property type="evidence" value="ECO:0007669"/>
    <property type="project" value="TreeGrafter"/>
</dbReference>
<sequence length="144" mass="15929">MSLNVELLAGSFAQVKDRGSEFAAEFYSNLFADHPELQPMFANTQMEEQKKKLFDSLVLVVDNLQAADVLSTTLKGLGTKHVKYGVIPLHYPMVGGSLLKTFESFLGSDWTPEVKQAWVDAYTAVAQLMLEGADYPPEVLSLKN</sequence>
<dbReference type="GO" id="GO:0071949">
    <property type="term" value="F:FAD binding"/>
    <property type="evidence" value="ECO:0007669"/>
    <property type="project" value="TreeGrafter"/>
</dbReference>
<dbReference type="Proteomes" id="UP000032452">
    <property type="component" value="Unassembled WGS sequence"/>
</dbReference>
<keyword evidence="1" id="KW-0479">Metal-binding</keyword>
<comment type="similarity">
    <text evidence="1">Belongs to the globin family.</text>
</comment>
<dbReference type="PANTHER" id="PTHR43396:SF6">
    <property type="entry name" value="ABL201WP"/>
    <property type="match status" value="1"/>
</dbReference>
<dbReference type="AlphaFoldDB" id="A0A0D8ZL65"/>
<comment type="caution">
    <text evidence="3">The sequence shown here is derived from an EMBL/GenBank/DDBJ whole genome shotgun (WGS) entry which is preliminary data.</text>
</comment>
<keyword evidence="1" id="KW-0561">Oxygen transport</keyword>
<keyword evidence="4" id="KW-1185">Reference proteome</keyword>